<evidence type="ECO:0000313" key="2">
    <source>
        <dbReference type="EMBL" id="ELT88467.1"/>
    </source>
</evidence>
<name>R7TAG1_CAPTE</name>
<feature type="signal peptide" evidence="1">
    <location>
        <begin position="1"/>
        <end position="21"/>
    </location>
</feature>
<evidence type="ECO:0000313" key="3">
    <source>
        <dbReference type="EnsemblMetazoa" id="CapteP196118"/>
    </source>
</evidence>
<reference evidence="4" key="1">
    <citation type="submission" date="2012-12" db="EMBL/GenBank/DDBJ databases">
        <authorList>
            <person name="Hellsten U."/>
            <person name="Grimwood J."/>
            <person name="Chapman J.A."/>
            <person name="Shapiro H."/>
            <person name="Aerts A."/>
            <person name="Otillar R.P."/>
            <person name="Terry A.Y."/>
            <person name="Boore J.L."/>
            <person name="Simakov O."/>
            <person name="Marletaz F."/>
            <person name="Cho S.-J."/>
            <person name="Edsinger-Gonzales E."/>
            <person name="Havlak P."/>
            <person name="Kuo D.-H."/>
            <person name="Larsson T."/>
            <person name="Lv J."/>
            <person name="Arendt D."/>
            <person name="Savage R."/>
            <person name="Osoegawa K."/>
            <person name="de Jong P."/>
            <person name="Lindberg D.R."/>
            <person name="Seaver E.C."/>
            <person name="Weisblat D.A."/>
            <person name="Putnam N.H."/>
            <person name="Grigoriev I.V."/>
            <person name="Rokhsar D.S."/>
        </authorList>
    </citation>
    <scope>NUCLEOTIDE SEQUENCE</scope>
    <source>
        <strain evidence="4">I ESC-2004</strain>
    </source>
</reference>
<gene>
    <name evidence="2" type="ORF">CAPTEDRAFT_196118</name>
</gene>
<accession>R7TAG1</accession>
<sequence length="226" mass="24965">MQWSVYFVSVLFCVCQSGVTSTGDNGTSIARAINAEADVVLYGRIPYDVSVHVTPLVRVGPIGKVDVGSQEQPQQWQIRITWDQKHPKVTLSLNGVKYRFSADDEVEKGQDINIMIHMGDLDAAYTAIEVFVNCQSVGKEYLDLSLRELIDQDASAELNPAMRTASGRGVDDVLSHTGCDMMMNDDSMERMAADEPMTSSQSNDLSRSMATLLQHIKTLTVELQTQ</sequence>
<evidence type="ECO:0000256" key="1">
    <source>
        <dbReference type="SAM" id="SignalP"/>
    </source>
</evidence>
<dbReference type="EnsemblMetazoa" id="CapteT196118">
    <property type="protein sequence ID" value="CapteP196118"/>
    <property type="gene ID" value="CapteG196118"/>
</dbReference>
<feature type="chain" id="PRO_5008786807" evidence="1">
    <location>
        <begin position="22"/>
        <end position="226"/>
    </location>
</feature>
<evidence type="ECO:0000313" key="4">
    <source>
        <dbReference type="Proteomes" id="UP000014760"/>
    </source>
</evidence>
<dbReference type="EMBL" id="KB311853">
    <property type="protein sequence ID" value="ELT88467.1"/>
    <property type="molecule type" value="Genomic_DNA"/>
</dbReference>
<dbReference type="HOGENOM" id="CLU_1227440_0_0_1"/>
<protein>
    <submittedName>
        <fullName evidence="2 3">Uncharacterized protein</fullName>
    </submittedName>
</protein>
<keyword evidence="4" id="KW-1185">Reference proteome</keyword>
<dbReference type="Proteomes" id="UP000014760">
    <property type="component" value="Unassembled WGS sequence"/>
</dbReference>
<reference evidence="2 4" key="2">
    <citation type="journal article" date="2013" name="Nature">
        <title>Insights into bilaterian evolution from three spiralian genomes.</title>
        <authorList>
            <person name="Simakov O."/>
            <person name="Marletaz F."/>
            <person name="Cho S.J."/>
            <person name="Edsinger-Gonzales E."/>
            <person name="Havlak P."/>
            <person name="Hellsten U."/>
            <person name="Kuo D.H."/>
            <person name="Larsson T."/>
            <person name="Lv J."/>
            <person name="Arendt D."/>
            <person name="Savage R."/>
            <person name="Osoegawa K."/>
            <person name="de Jong P."/>
            <person name="Grimwood J."/>
            <person name="Chapman J.A."/>
            <person name="Shapiro H."/>
            <person name="Aerts A."/>
            <person name="Otillar R.P."/>
            <person name="Terry A.Y."/>
            <person name="Boore J.L."/>
            <person name="Grigoriev I.V."/>
            <person name="Lindberg D.R."/>
            <person name="Seaver E.C."/>
            <person name="Weisblat D.A."/>
            <person name="Putnam N.H."/>
            <person name="Rokhsar D.S."/>
        </authorList>
    </citation>
    <scope>NUCLEOTIDE SEQUENCE</scope>
    <source>
        <strain evidence="2 4">I ESC-2004</strain>
    </source>
</reference>
<dbReference type="AlphaFoldDB" id="R7TAG1"/>
<dbReference type="EMBL" id="AMQN01015393">
    <property type="status" value="NOT_ANNOTATED_CDS"/>
    <property type="molecule type" value="Genomic_DNA"/>
</dbReference>
<feature type="non-terminal residue" evidence="2">
    <location>
        <position position="226"/>
    </location>
</feature>
<keyword evidence="1" id="KW-0732">Signal</keyword>
<organism evidence="2">
    <name type="scientific">Capitella teleta</name>
    <name type="common">Polychaete worm</name>
    <dbReference type="NCBI Taxonomy" id="283909"/>
    <lineage>
        <taxon>Eukaryota</taxon>
        <taxon>Metazoa</taxon>
        <taxon>Spiralia</taxon>
        <taxon>Lophotrochozoa</taxon>
        <taxon>Annelida</taxon>
        <taxon>Polychaeta</taxon>
        <taxon>Sedentaria</taxon>
        <taxon>Scolecida</taxon>
        <taxon>Capitellidae</taxon>
        <taxon>Capitella</taxon>
    </lineage>
</organism>
<proteinExistence type="predicted"/>
<reference evidence="3" key="3">
    <citation type="submission" date="2015-06" db="UniProtKB">
        <authorList>
            <consortium name="EnsemblMetazoa"/>
        </authorList>
    </citation>
    <scope>IDENTIFICATION</scope>
</reference>